<proteinExistence type="predicted"/>
<keyword evidence="1" id="KW-0732">Signal</keyword>
<dbReference type="OrthoDB" id="5944918at2759"/>
<gene>
    <name evidence="4" type="ORF">OS493_010792</name>
</gene>
<comment type="caution">
    <text evidence="4">The sequence shown here is derived from an EMBL/GenBank/DDBJ whole genome shotgun (WGS) entry which is preliminary data.</text>
</comment>
<dbReference type="InterPro" id="IPR057774">
    <property type="entry name" value="D8C_UMOD/GP2/OIT3-like"/>
</dbReference>
<dbReference type="Pfam" id="PF23283">
    <property type="entry name" value="D8C_UMOD"/>
    <property type="match status" value="1"/>
</dbReference>
<dbReference type="Proteomes" id="UP001163046">
    <property type="component" value="Unassembled WGS sequence"/>
</dbReference>
<organism evidence="4 5">
    <name type="scientific">Desmophyllum pertusum</name>
    <dbReference type="NCBI Taxonomy" id="174260"/>
    <lineage>
        <taxon>Eukaryota</taxon>
        <taxon>Metazoa</taxon>
        <taxon>Cnidaria</taxon>
        <taxon>Anthozoa</taxon>
        <taxon>Hexacorallia</taxon>
        <taxon>Scleractinia</taxon>
        <taxon>Caryophylliina</taxon>
        <taxon>Caryophylliidae</taxon>
        <taxon>Desmophyllum</taxon>
    </lineage>
</organism>
<dbReference type="PANTHER" id="PTHR36191:SF4">
    <property type="entry name" value="VWFD DOMAIN-CONTAINING PROTEIN"/>
    <property type="match status" value="1"/>
</dbReference>
<keyword evidence="5" id="KW-1185">Reference proteome</keyword>
<feature type="domain" description="UMOD/GP2/OIT3-like D8C" evidence="3">
    <location>
        <begin position="80"/>
        <end position="161"/>
    </location>
</feature>
<evidence type="ECO:0000259" key="3">
    <source>
        <dbReference type="Pfam" id="PF23283"/>
    </source>
</evidence>
<evidence type="ECO:0000313" key="5">
    <source>
        <dbReference type="Proteomes" id="UP001163046"/>
    </source>
</evidence>
<sequence>MSALQPGRARMVPRVLTPLEDIGVVVPVDSKDSIVNKSIEIDGCTSYKVLDEKERAAGYNDIKNPKCDQRELVTPAWYRFSGGAGDKMADSVVPQGHCGTHAPGWLNGDHPVNTGEIVDRKVCFHWGSRDCKWEVNIKVKKCNGFFVYELKSTPTCHLRYCGNSGLGKQTIIKKIIKYSTKF</sequence>
<evidence type="ECO:0000256" key="1">
    <source>
        <dbReference type="ARBA" id="ARBA00022729"/>
    </source>
</evidence>
<reference evidence="4" key="1">
    <citation type="submission" date="2023-01" db="EMBL/GenBank/DDBJ databases">
        <title>Genome assembly of the deep-sea coral Lophelia pertusa.</title>
        <authorList>
            <person name="Herrera S."/>
            <person name="Cordes E."/>
        </authorList>
    </citation>
    <scope>NUCLEOTIDE SEQUENCE</scope>
    <source>
        <strain evidence="4">USNM1676648</strain>
        <tissue evidence="4">Polyp</tissue>
    </source>
</reference>
<accession>A0A9X0CZG0</accession>
<keyword evidence="2" id="KW-1015">Disulfide bond</keyword>
<evidence type="ECO:0000256" key="2">
    <source>
        <dbReference type="ARBA" id="ARBA00023157"/>
    </source>
</evidence>
<name>A0A9X0CZG0_9CNID</name>
<dbReference type="PANTHER" id="PTHR36191">
    <property type="entry name" value="ENDO/EXONUCLEASE/PHOSPHATASE DOMAIN-CONTAINING PROTEIN-RELATED"/>
    <property type="match status" value="1"/>
</dbReference>
<evidence type="ECO:0000313" key="4">
    <source>
        <dbReference type="EMBL" id="KAJ7380083.1"/>
    </source>
</evidence>
<protein>
    <recommendedName>
        <fullName evidence="3">UMOD/GP2/OIT3-like D8C domain-containing protein</fullName>
    </recommendedName>
</protein>
<dbReference type="EMBL" id="MU826354">
    <property type="protein sequence ID" value="KAJ7380083.1"/>
    <property type="molecule type" value="Genomic_DNA"/>
</dbReference>
<dbReference type="AlphaFoldDB" id="A0A9X0CZG0"/>